<proteinExistence type="predicted"/>
<dbReference type="AlphaFoldDB" id="A0AAU7W023"/>
<dbReference type="Gene3D" id="3.40.720.10">
    <property type="entry name" value="Alkaline Phosphatase, subunit A"/>
    <property type="match status" value="1"/>
</dbReference>
<organism evidence="1">
    <name type="scientific">Microbacterium sp. A8/3-1</name>
    <dbReference type="NCBI Taxonomy" id="3160749"/>
    <lineage>
        <taxon>Bacteria</taxon>
        <taxon>Bacillati</taxon>
        <taxon>Actinomycetota</taxon>
        <taxon>Actinomycetes</taxon>
        <taxon>Micrococcales</taxon>
        <taxon>Microbacteriaceae</taxon>
        <taxon>Microbacterium</taxon>
    </lineage>
</organism>
<dbReference type="GO" id="GO:0016787">
    <property type="term" value="F:hydrolase activity"/>
    <property type="evidence" value="ECO:0007669"/>
    <property type="project" value="UniProtKB-ARBA"/>
</dbReference>
<protein>
    <submittedName>
        <fullName evidence="1">Nucleotide pyrophosphatase/phosphodiesterase family protein</fullName>
    </submittedName>
</protein>
<sequence length="373" mass="38917">MSFILPSESPGARSIVGVADDLFAALRGESAVLPRAESVVLVVIDGLGAISLRAHAGHARALTAGMAKRDVAHSVFPSTTAAALTSIVTGVWPGEHGLVGYRVLDRSRDVLVNQLSGWETDGIDPLVWQPAETIFERATARGHGSFAVGVAAYARSGFTRATLRGAEFVAATTPADRVATAYDLAQRHPGSLVYCYLPEVDKAGHKHGVDSPEWVTALEDIDAALAVRAPAGVGVLVTSDHGMVDVPANRQVVLGEEHLAGIRHVGGEPRMLHVYLEPDADRAAVTARWRADLDGAADVVTRDEAIGHGLFGPTVGAAAASRIGDLLVAARGAGAVYDGTAADQRGRGMVGQHGGLTPEERQVPLIRLGAFAR</sequence>
<dbReference type="InterPro" id="IPR002591">
    <property type="entry name" value="Phosphodiest/P_Trfase"/>
</dbReference>
<dbReference type="SUPFAM" id="SSF53649">
    <property type="entry name" value="Alkaline phosphatase-like"/>
    <property type="match status" value="1"/>
</dbReference>
<dbReference type="InterPro" id="IPR017850">
    <property type="entry name" value="Alkaline_phosphatase_core_sf"/>
</dbReference>
<evidence type="ECO:0000313" key="1">
    <source>
        <dbReference type="EMBL" id="XBX79127.1"/>
    </source>
</evidence>
<dbReference type="Pfam" id="PF01663">
    <property type="entry name" value="Phosphodiest"/>
    <property type="match status" value="1"/>
</dbReference>
<name>A0AAU7W023_9MICO</name>
<dbReference type="PANTHER" id="PTHR10151:SF120">
    <property type="entry name" value="BIS(5'-ADENOSYL)-TRIPHOSPHATASE"/>
    <property type="match status" value="1"/>
</dbReference>
<gene>
    <name evidence="1" type="ORF">ABS642_03265</name>
</gene>
<dbReference type="EMBL" id="CP158357">
    <property type="protein sequence ID" value="XBX79127.1"/>
    <property type="molecule type" value="Genomic_DNA"/>
</dbReference>
<dbReference type="PANTHER" id="PTHR10151">
    <property type="entry name" value="ECTONUCLEOTIDE PYROPHOSPHATASE/PHOSPHODIESTERASE"/>
    <property type="match status" value="1"/>
</dbReference>
<reference evidence="1" key="1">
    <citation type="submission" date="2024-06" db="EMBL/GenBank/DDBJ databases">
        <title>Draft genome sequence of Microbacterium sp. strain A8/3-1, isolated from Oxytropis tragacanthoides Fisch. ex DC. Root nodules in the Altai region of Russia.</title>
        <authorList>
            <person name="Sazanova A."/>
            <person name="Guro P."/>
            <person name="Kuznetsova I."/>
            <person name="Belimov A."/>
            <person name="Safronova V."/>
        </authorList>
    </citation>
    <scope>NUCLEOTIDE SEQUENCE</scope>
    <source>
        <strain evidence="1">A8/3-1</strain>
    </source>
</reference>
<accession>A0AAU7W023</accession>
<dbReference type="RefSeq" id="WP_350352235.1">
    <property type="nucleotide sequence ID" value="NZ_CP158357.1"/>
</dbReference>